<evidence type="ECO:0000256" key="2">
    <source>
        <dbReference type="ARBA" id="ARBA00022692"/>
    </source>
</evidence>
<evidence type="ECO:0000256" key="5">
    <source>
        <dbReference type="SAM" id="MobiDB-lite"/>
    </source>
</evidence>
<dbReference type="WBParaSite" id="PDA_v2.g24301.t1">
    <property type="protein sequence ID" value="PDA_v2.g24301.t1"/>
    <property type="gene ID" value="PDA_v2.g24301"/>
</dbReference>
<feature type="compositionally biased region" description="Low complexity" evidence="5">
    <location>
        <begin position="7"/>
        <end position="19"/>
    </location>
</feature>
<organism evidence="7 8">
    <name type="scientific">Panagrolaimus davidi</name>
    <dbReference type="NCBI Taxonomy" id="227884"/>
    <lineage>
        <taxon>Eukaryota</taxon>
        <taxon>Metazoa</taxon>
        <taxon>Ecdysozoa</taxon>
        <taxon>Nematoda</taxon>
        <taxon>Chromadorea</taxon>
        <taxon>Rhabditida</taxon>
        <taxon>Tylenchina</taxon>
        <taxon>Panagrolaimomorpha</taxon>
        <taxon>Panagrolaimoidea</taxon>
        <taxon>Panagrolaimidae</taxon>
        <taxon>Panagrolaimus</taxon>
    </lineage>
</organism>
<feature type="transmembrane region" description="Helical" evidence="6">
    <location>
        <begin position="59"/>
        <end position="80"/>
    </location>
</feature>
<proteinExistence type="predicted"/>
<keyword evidence="2 6" id="KW-0812">Transmembrane</keyword>
<sequence>MHSAEQSSNAIAPSKSSSAQQITTPPPPPQLEVSQAFDHQDSKYKCCCGCCHAKTGAMIIAILSAISLFYLIYVSIGFVNDDYKTWLDWAQLVIRILLMPVVICLFVGLFTKNQYLLLPYIFREIISVILSVTLAIILIYTFSTAEPDDIQEAKKRMGFGNVSNGVIIGAAILQIILELSFTAWFIWVIFLCYRYFRDLKNFPGQTFIGREPLFFK</sequence>
<evidence type="ECO:0000313" key="8">
    <source>
        <dbReference type="WBParaSite" id="PDA_v2.g24301.t1"/>
    </source>
</evidence>
<evidence type="ECO:0000256" key="1">
    <source>
        <dbReference type="ARBA" id="ARBA00004127"/>
    </source>
</evidence>
<evidence type="ECO:0000313" key="7">
    <source>
        <dbReference type="Proteomes" id="UP000887578"/>
    </source>
</evidence>
<keyword evidence="7" id="KW-1185">Reference proteome</keyword>
<reference evidence="8" key="1">
    <citation type="submission" date="2022-11" db="UniProtKB">
        <authorList>
            <consortium name="WormBaseParasite"/>
        </authorList>
    </citation>
    <scope>IDENTIFICATION</scope>
</reference>
<comment type="subcellular location">
    <subcellularLocation>
        <location evidence="1">Endomembrane system</location>
        <topology evidence="1">Multi-pass membrane protein</topology>
    </subcellularLocation>
</comment>
<protein>
    <submittedName>
        <fullName evidence="8">Uncharacterized protein</fullName>
    </submittedName>
</protein>
<dbReference type="PANTHER" id="PTHR12479:SF10">
    <property type="entry name" value="LYSOSOMAL-ASSOCIATED TRANSMEMBRANE PROTEIN"/>
    <property type="match status" value="1"/>
</dbReference>
<accession>A0A914PZL1</accession>
<feature type="transmembrane region" description="Helical" evidence="6">
    <location>
        <begin position="162"/>
        <end position="193"/>
    </location>
</feature>
<keyword evidence="4 6" id="KW-0472">Membrane</keyword>
<evidence type="ECO:0000256" key="4">
    <source>
        <dbReference type="ARBA" id="ARBA00023136"/>
    </source>
</evidence>
<name>A0A914PZL1_9BILA</name>
<dbReference type="GO" id="GO:0012505">
    <property type="term" value="C:endomembrane system"/>
    <property type="evidence" value="ECO:0007669"/>
    <property type="project" value="UniProtKB-SubCell"/>
</dbReference>
<feature type="region of interest" description="Disordered" evidence="5">
    <location>
        <begin position="1"/>
        <end position="27"/>
    </location>
</feature>
<keyword evidence="3 6" id="KW-1133">Transmembrane helix</keyword>
<feature type="transmembrane region" description="Helical" evidence="6">
    <location>
        <begin position="92"/>
        <end position="110"/>
    </location>
</feature>
<evidence type="ECO:0000256" key="3">
    <source>
        <dbReference type="ARBA" id="ARBA00022989"/>
    </source>
</evidence>
<dbReference type="PANTHER" id="PTHR12479">
    <property type="entry name" value="LYSOSOMAL-ASSOCIATED TRANSMEMBRANE PROTEIN"/>
    <property type="match status" value="1"/>
</dbReference>
<evidence type="ECO:0000256" key="6">
    <source>
        <dbReference type="SAM" id="Phobius"/>
    </source>
</evidence>
<dbReference type="InterPro" id="IPR051115">
    <property type="entry name" value="LAPTM_transporter"/>
</dbReference>
<dbReference type="GO" id="GO:0005765">
    <property type="term" value="C:lysosomal membrane"/>
    <property type="evidence" value="ECO:0007669"/>
    <property type="project" value="TreeGrafter"/>
</dbReference>
<dbReference type="AlphaFoldDB" id="A0A914PZL1"/>
<feature type="transmembrane region" description="Helical" evidence="6">
    <location>
        <begin position="122"/>
        <end position="142"/>
    </location>
</feature>
<dbReference type="Proteomes" id="UP000887578">
    <property type="component" value="Unplaced"/>
</dbReference>